<feature type="domain" description="MULE transposase" evidence="4">
    <location>
        <begin position="341"/>
        <end position="433"/>
    </location>
</feature>
<dbReference type="AlphaFoldDB" id="A0A699IC29"/>
<reference evidence="5" key="1">
    <citation type="journal article" date="2019" name="Sci. Rep.">
        <title>Draft genome of Tanacetum cinerariifolium, the natural source of mosquito coil.</title>
        <authorList>
            <person name="Yamashiro T."/>
            <person name="Shiraishi A."/>
            <person name="Satake H."/>
            <person name="Nakayama K."/>
        </authorList>
    </citation>
    <scope>NUCLEOTIDE SEQUENCE</scope>
</reference>
<evidence type="ECO:0000313" key="5">
    <source>
        <dbReference type="EMBL" id="GEZ37875.1"/>
    </source>
</evidence>
<dbReference type="PANTHER" id="PTHR47718:SF12">
    <property type="entry name" value="PROTEIN FAR1-RELATED SEQUENCE"/>
    <property type="match status" value="1"/>
</dbReference>
<dbReference type="PANTHER" id="PTHR47718">
    <property type="entry name" value="OS01G0519700 PROTEIN"/>
    <property type="match status" value="1"/>
</dbReference>
<comment type="caution">
    <text evidence="5">The sequence shown here is derived from an EMBL/GenBank/DDBJ whole genome shotgun (WGS) entry which is preliminary data.</text>
</comment>
<proteinExistence type="predicted"/>
<dbReference type="Pfam" id="PF03101">
    <property type="entry name" value="FAR1"/>
    <property type="match status" value="1"/>
</dbReference>
<dbReference type="EMBL" id="BKCJ010271806">
    <property type="protein sequence ID" value="GEZ37875.1"/>
    <property type="molecule type" value="Genomic_DNA"/>
</dbReference>
<evidence type="ECO:0000259" key="4">
    <source>
        <dbReference type="Pfam" id="PF10551"/>
    </source>
</evidence>
<evidence type="ECO:0000256" key="1">
    <source>
        <dbReference type="SAM" id="Coils"/>
    </source>
</evidence>
<sequence>MTTSSTSSLLPATSTTTNLPPATSTTTNLPPATSTTSHLPPATSLTSHFPPATSLTSHLLSSISTARACNINEADLFVVPIIREENLLIEAEIEELDDVTMNEDVEANVNLEPVKINTPRPSLYLHNETPGGTTYWEPNVDEPYLPLEGKRFDTIEECVEFYSVYAKKGGFKVKKLAQKKTKSGLVKSKYIMCNKEGVPNEININTLDHQNSDKQIRNTRYRITGCMARIKVDLDLVLGKYKITKFVANHNHQLLPKEYNHLTKKQRKMPQAKKMFVVRASTMRLGTTKAHNLYSKMKGGTQKNFVPNFTFYYLVENSELVAMFWADEVAKCNYKEFGDIISFDATFQTNKYDMVFVPFIEIDNHLKCVNFGSGMLLKEDTEAYTWLLKSFMTAHEKQPTMVVTDQDEAVKRAIEAVLTESKHRLCMWHIMQKVPAKICAEIYNETDFKERFGKLVWNMFMEQLEYEEKWSKLVEDFGLQNDMDEKYGVGHAKYKSLKKKKVVRSLRKIHLEALEKGLIPHALRRNTNRYGEKDEAIENLTNEVNFVVDACLFLLRKDKEQLKQFVENLENIKKEIQVKVPNPHSQKTGDVIEDIYAIKKPEQNLVNNPQKASNKGGRRGERIKSGREIAMKAKAKRARKCRYCAEKTNKHTKTTCLLNSKGLKSYNSNVLSLLFRFGT</sequence>
<evidence type="ECO:0000256" key="2">
    <source>
        <dbReference type="SAM" id="MobiDB-lite"/>
    </source>
</evidence>
<evidence type="ECO:0000259" key="3">
    <source>
        <dbReference type="Pfam" id="PF03101"/>
    </source>
</evidence>
<feature type="coiled-coil region" evidence="1">
    <location>
        <begin position="523"/>
        <end position="579"/>
    </location>
</feature>
<feature type="compositionally biased region" description="Low complexity" evidence="2">
    <location>
        <begin position="1"/>
        <end position="37"/>
    </location>
</feature>
<organism evidence="5">
    <name type="scientific">Tanacetum cinerariifolium</name>
    <name type="common">Dalmatian daisy</name>
    <name type="synonym">Chrysanthemum cinerariifolium</name>
    <dbReference type="NCBI Taxonomy" id="118510"/>
    <lineage>
        <taxon>Eukaryota</taxon>
        <taxon>Viridiplantae</taxon>
        <taxon>Streptophyta</taxon>
        <taxon>Embryophyta</taxon>
        <taxon>Tracheophyta</taxon>
        <taxon>Spermatophyta</taxon>
        <taxon>Magnoliopsida</taxon>
        <taxon>eudicotyledons</taxon>
        <taxon>Gunneridae</taxon>
        <taxon>Pentapetalae</taxon>
        <taxon>asterids</taxon>
        <taxon>campanulids</taxon>
        <taxon>Asterales</taxon>
        <taxon>Asteraceae</taxon>
        <taxon>Asteroideae</taxon>
        <taxon>Anthemideae</taxon>
        <taxon>Anthemidinae</taxon>
        <taxon>Tanacetum</taxon>
    </lineage>
</organism>
<dbReference type="InterPro" id="IPR018289">
    <property type="entry name" value="MULE_transposase_dom"/>
</dbReference>
<name>A0A699IC29_TANCI</name>
<feature type="region of interest" description="Disordered" evidence="2">
    <location>
        <begin position="1"/>
        <end position="46"/>
    </location>
</feature>
<protein>
    <submittedName>
        <fullName evidence="5">Uncharacterized protein</fullName>
    </submittedName>
</protein>
<keyword evidence="1" id="KW-0175">Coiled coil</keyword>
<gene>
    <name evidence="5" type="ORF">Tci_509848</name>
</gene>
<dbReference type="InterPro" id="IPR004330">
    <property type="entry name" value="FAR1_DNA_bnd_dom"/>
</dbReference>
<dbReference type="Pfam" id="PF10551">
    <property type="entry name" value="MULE"/>
    <property type="match status" value="1"/>
</dbReference>
<feature type="domain" description="FAR1" evidence="3">
    <location>
        <begin position="160"/>
        <end position="256"/>
    </location>
</feature>
<accession>A0A699IC29</accession>